<keyword evidence="1" id="KW-0812">Transmembrane</keyword>
<dbReference type="AlphaFoldDB" id="A0A1E5T1N3"/>
<comment type="caution">
    <text evidence="2">The sequence shown here is derived from an EMBL/GenBank/DDBJ whole genome shotgun (WGS) entry which is preliminary data.</text>
</comment>
<dbReference type="Proteomes" id="UP000095552">
    <property type="component" value="Unassembled WGS sequence"/>
</dbReference>
<keyword evidence="1" id="KW-1133">Transmembrane helix</keyword>
<keyword evidence="3" id="KW-1185">Reference proteome</keyword>
<feature type="transmembrane region" description="Helical" evidence="1">
    <location>
        <begin position="6"/>
        <end position="23"/>
    </location>
</feature>
<dbReference type="Gene3D" id="3.50.50.60">
    <property type="entry name" value="FAD/NAD(P)-binding domain"/>
    <property type="match status" value="1"/>
</dbReference>
<dbReference type="STRING" id="1563681.BFP71_17930"/>
<evidence type="ECO:0000256" key="1">
    <source>
        <dbReference type="SAM" id="Phobius"/>
    </source>
</evidence>
<evidence type="ECO:0000313" key="3">
    <source>
        <dbReference type="Proteomes" id="UP000095552"/>
    </source>
</evidence>
<organism evidence="2 3">
    <name type="scientific">Roseivirga misakiensis</name>
    <dbReference type="NCBI Taxonomy" id="1563681"/>
    <lineage>
        <taxon>Bacteria</taxon>
        <taxon>Pseudomonadati</taxon>
        <taxon>Bacteroidota</taxon>
        <taxon>Cytophagia</taxon>
        <taxon>Cytophagales</taxon>
        <taxon>Roseivirgaceae</taxon>
        <taxon>Roseivirga</taxon>
    </lineage>
</organism>
<keyword evidence="1" id="KW-0472">Membrane</keyword>
<proteinExistence type="predicted"/>
<dbReference type="InterPro" id="IPR036188">
    <property type="entry name" value="FAD/NAD-bd_sf"/>
</dbReference>
<accession>A0A1E5T1N3</accession>
<dbReference type="RefSeq" id="WP_069836784.1">
    <property type="nucleotide sequence ID" value="NZ_MDGQ01000005.1"/>
</dbReference>
<sequence>MKQVEYIIAGAGASGLTLAYLLSANKDIKKSILLIDRDDKTTNDRTWCFWEKEDNLFEHLVHKTWPNVVFKGTGFSETFDVSPYQYKLIRGIDFYAFMKKTLLADDRVTWIKDEIKHINADGIVETSSETYQGEYVFDSTFDHATLKNSKSTTLLQHFKGYVIETQTKAFDPNSATYMDFTIAQEGDCRFGYILPFSENKALVEYTLFNQELLEDAIYTDRLERYIEGLGIQEYEIIEEEYGVIPMTDYDFKIKESDRVINIGIKGGFAKPSTGYTFLRGQHILQQMVKNLSTGKDPLVDLPYQQSKFKKYDATLLSVLASKKFTGDQIFTGMFQKAGAKKFFKFLDEQTSLKEDIKIMATAPLLDFGGAFLKSLMK</sequence>
<gene>
    <name evidence="2" type="ORF">BFP71_17930</name>
</gene>
<evidence type="ECO:0008006" key="4">
    <source>
        <dbReference type="Google" id="ProtNLM"/>
    </source>
</evidence>
<dbReference type="SUPFAM" id="SSF51905">
    <property type="entry name" value="FAD/NAD(P)-binding domain"/>
    <property type="match status" value="1"/>
</dbReference>
<name>A0A1E5T1N3_9BACT</name>
<reference evidence="2 3" key="1">
    <citation type="submission" date="2016-08" db="EMBL/GenBank/DDBJ databases">
        <title>Draft genome of Fabibacter sp. strain SK-8.</title>
        <authorList>
            <person name="Wong S.-K."/>
            <person name="Hamasaki K."/>
            <person name="Yoshizawa S."/>
        </authorList>
    </citation>
    <scope>NUCLEOTIDE SEQUENCE [LARGE SCALE GENOMIC DNA]</scope>
    <source>
        <strain evidence="2 3">SK-8</strain>
    </source>
</reference>
<evidence type="ECO:0000313" key="2">
    <source>
        <dbReference type="EMBL" id="OEK05280.1"/>
    </source>
</evidence>
<dbReference type="EMBL" id="MDGQ01000005">
    <property type="protein sequence ID" value="OEK05280.1"/>
    <property type="molecule type" value="Genomic_DNA"/>
</dbReference>
<dbReference type="OrthoDB" id="24355at2"/>
<dbReference type="Pfam" id="PF05834">
    <property type="entry name" value="Lycopene_cycl"/>
    <property type="match status" value="1"/>
</dbReference>
<protein>
    <recommendedName>
        <fullName evidence="4">Lycopene cyclase</fullName>
    </recommendedName>
</protein>